<dbReference type="KEGG" id="nti:DNFV4_02925"/>
<keyword evidence="3" id="KW-1185">Reference proteome</keyword>
<reference evidence="2" key="1">
    <citation type="submission" date="2022-10" db="EMBL/GenBank/DDBJ databases">
        <authorList>
            <person name="Koch H."/>
        </authorList>
    </citation>
    <scope>NUCLEOTIDE SEQUENCE</scope>
    <source>
        <strain evidence="2">DNF</strain>
    </source>
</reference>
<evidence type="ECO:0000313" key="2">
    <source>
        <dbReference type="EMBL" id="CAI4032495.1"/>
    </source>
</evidence>
<dbReference type="AlphaFoldDB" id="A0AA86N0U5"/>
<name>A0AA86N0U5_9BACT</name>
<dbReference type="InterPro" id="IPR006037">
    <property type="entry name" value="RCK_C"/>
</dbReference>
<dbReference type="RefSeq" id="WP_289269217.1">
    <property type="nucleotide sequence ID" value="NZ_OX365700.1"/>
</dbReference>
<gene>
    <name evidence="2" type="ORF">DNFV4_02925</name>
</gene>
<dbReference type="PROSITE" id="PS51202">
    <property type="entry name" value="RCK_C"/>
    <property type="match status" value="1"/>
</dbReference>
<dbReference type="Proteomes" id="UP001179121">
    <property type="component" value="Chromosome"/>
</dbReference>
<dbReference type="SUPFAM" id="SSF116726">
    <property type="entry name" value="TrkA C-terminal domain-like"/>
    <property type="match status" value="1"/>
</dbReference>
<evidence type="ECO:0000313" key="3">
    <source>
        <dbReference type="Proteomes" id="UP001179121"/>
    </source>
</evidence>
<protein>
    <recommendedName>
        <fullName evidence="1">RCK C-terminal domain-containing protein</fullName>
    </recommendedName>
</protein>
<proteinExistence type="predicted"/>
<dbReference type="GO" id="GO:0006813">
    <property type="term" value="P:potassium ion transport"/>
    <property type="evidence" value="ECO:0007669"/>
    <property type="project" value="InterPro"/>
</dbReference>
<sequence length="213" mass="23733">MVHLDLLTRLRQELRFTLATIEEGTLAVAERVNRKVQLMRLHWQASQVQAALSRVHRHLGEAVSREAIETGFSSPNEGRLSPSAAEDLLRHSLPQVQSYKEQLERINGQVGVLRSEFVHDDLVRYYRDIQIRGETFAYVPVARGSSCIGLSFEVLASRYGVRVLMIVRGAVLLNPAERSMLRAGDLVALVGPESALTPCVAHLTASRSLERLA</sequence>
<dbReference type="EMBL" id="OX365700">
    <property type="protein sequence ID" value="CAI4032495.1"/>
    <property type="molecule type" value="Genomic_DNA"/>
</dbReference>
<evidence type="ECO:0000259" key="1">
    <source>
        <dbReference type="PROSITE" id="PS51202"/>
    </source>
</evidence>
<feature type="domain" description="RCK C-terminal" evidence="1">
    <location>
        <begin position="124"/>
        <end position="206"/>
    </location>
</feature>
<accession>A0AA86N0U5</accession>
<dbReference type="Gene3D" id="3.30.70.1450">
    <property type="entry name" value="Regulator of K+ conductance, C-terminal domain"/>
    <property type="match status" value="1"/>
</dbReference>
<organism evidence="2 3">
    <name type="scientific">Nitrospira tepida</name>
    <dbReference type="NCBI Taxonomy" id="2973512"/>
    <lineage>
        <taxon>Bacteria</taxon>
        <taxon>Pseudomonadati</taxon>
        <taxon>Nitrospirota</taxon>
        <taxon>Nitrospiria</taxon>
        <taxon>Nitrospirales</taxon>
        <taxon>Nitrospiraceae</taxon>
        <taxon>Nitrospira</taxon>
    </lineage>
</organism>
<dbReference type="InterPro" id="IPR036721">
    <property type="entry name" value="RCK_C_sf"/>
</dbReference>
<dbReference type="GO" id="GO:0008324">
    <property type="term" value="F:monoatomic cation transmembrane transporter activity"/>
    <property type="evidence" value="ECO:0007669"/>
    <property type="project" value="InterPro"/>
</dbReference>